<evidence type="ECO:0000313" key="2">
    <source>
        <dbReference type="Proteomes" id="UP000078272"/>
    </source>
</evidence>
<gene>
    <name evidence="1" type="ORF">NS226_24220</name>
</gene>
<evidence type="ECO:0000313" key="1">
    <source>
        <dbReference type="EMBL" id="KTQ63932.1"/>
    </source>
</evidence>
<name>A0A175Q571_9HYPH</name>
<protein>
    <submittedName>
        <fullName evidence="1">Uncharacterized protein</fullName>
    </submittedName>
</protein>
<accession>A0A175Q571</accession>
<sequence length="104" mass="11067">MNRCAGRDRFGRAGAVSRMARSAVRGEAVETAVGADHHEPAGAGAASWRPLPIALVQVPLLSSVVLRQISRVVVLTTLMEPSAEAAMSEIVTPTLFQLPMPSYR</sequence>
<dbReference type="Proteomes" id="UP000078272">
    <property type="component" value="Unassembled WGS sequence"/>
</dbReference>
<dbReference type="AlphaFoldDB" id="A0A175Q571"/>
<reference evidence="1 2" key="1">
    <citation type="journal article" date="2016" name="Front. Microbiol.">
        <title>Genomic Resource of Rice Seed Associated Bacteria.</title>
        <authorList>
            <person name="Midha S."/>
            <person name="Bansal K."/>
            <person name="Sharma S."/>
            <person name="Kumar N."/>
            <person name="Patil P.P."/>
            <person name="Chaudhry V."/>
            <person name="Patil P.B."/>
        </authorList>
    </citation>
    <scope>NUCLEOTIDE SEQUENCE [LARGE SCALE GENOMIC DNA]</scope>
    <source>
        <strain evidence="1 2">NS226</strain>
    </source>
</reference>
<organism evidence="1 2">
    <name type="scientific">Aureimonas ureilytica</name>
    <dbReference type="NCBI Taxonomy" id="401562"/>
    <lineage>
        <taxon>Bacteria</taxon>
        <taxon>Pseudomonadati</taxon>
        <taxon>Pseudomonadota</taxon>
        <taxon>Alphaproteobacteria</taxon>
        <taxon>Hyphomicrobiales</taxon>
        <taxon>Aurantimonadaceae</taxon>
        <taxon>Aureimonas</taxon>
    </lineage>
</organism>
<proteinExistence type="predicted"/>
<dbReference type="EMBL" id="LDPZ01000286">
    <property type="protein sequence ID" value="KTQ63932.1"/>
    <property type="molecule type" value="Genomic_DNA"/>
</dbReference>
<comment type="caution">
    <text evidence="1">The sequence shown here is derived from an EMBL/GenBank/DDBJ whole genome shotgun (WGS) entry which is preliminary data.</text>
</comment>